<protein>
    <recommendedName>
        <fullName evidence="4">DUF3313 domain-containing protein</fullName>
    </recommendedName>
</protein>
<dbReference type="RefSeq" id="WP_037011605.1">
    <property type="nucleotide sequence ID" value="NZ_FZOM01000006.1"/>
</dbReference>
<evidence type="ECO:0008006" key="4">
    <source>
        <dbReference type="Google" id="ProtNLM"/>
    </source>
</evidence>
<dbReference type="EMBL" id="JADTFC010000020">
    <property type="protein sequence ID" value="MBG6287921.1"/>
    <property type="molecule type" value="Genomic_DNA"/>
</dbReference>
<dbReference type="Proteomes" id="UP000608450">
    <property type="component" value="Unassembled WGS sequence"/>
</dbReference>
<accession>A0ABS0KIL4</accession>
<dbReference type="PROSITE" id="PS51257">
    <property type="entry name" value="PROKAR_LIPOPROTEIN"/>
    <property type="match status" value="1"/>
</dbReference>
<feature type="signal peptide" evidence="1">
    <location>
        <begin position="1"/>
        <end position="18"/>
    </location>
</feature>
<evidence type="ECO:0000256" key="1">
    <source>
        <dbReference type="SAM" id="SignalP"/>
    </source>
</evidence>
<comment type="caution">
    <text evidence="2">The sequence shown here is derived from an EMBL/GenBank/DDBJ whole genome shotgun (WGS) entry which is preliminary data.</text>
</comment>
<reference evidence="2 3" key="1">
    <citation type="submission" date="2020-11" db="EMBL/GenBank/DDBJ databases">
        <title>Enhanced detection system for hospital associated transmission using whole genome sequencing surveillance.</title>
        <authorList>
            <person name="Harrison L.H."/>
            <person name="Van Tyne D."/>
            <person name="Marsh J.W."/>
            <person name="Griffith M.P."/>
            <person name="Snyder D.J."/>
            <person name="Cooper V.S."/>
            <person name="Mustapha M."/>
        </authorList>
    </citation>
    <scope>NUCLEOTIDE SEQUENCE [LARGE SCALE GENOMIC DNA]</scope>
    <source>
        <strain evidence="2 3">PSA00705</strain>
    </source>
</reference>
<gene>
    <name evidence="2" type="ORF">I5I61_10745</name>
</gene>
<proteinExistence type="predicted"/>
<evidence type="ECO:0000313" key="3">
    <source>
        <dbReference type="Proteomes" id="UP000608450"/>
    </source>
</evidence>
<name>A0ABS0KIL4_PSENT</name>
<keyword evidence="3" id="KW-1185">Reference proteome</keyword>
<sequence>MRKLFGILPLAIALTLSACSWDQSLHNVNAFDKYATLRFFELYKTDIQYSRFDEEAGMRQRDAYSPYMLPVRIADSDQWMDFTDDLGPKYLTFGKRLERDTFPAGLEPVLTFIAWSELPLEQRIQSREKLSARPEFTAINARLELERGSNEPLLVFTKSALAFTRKPQYAVDYANARTMLRTAAAWHEHPKE</sequence>
<keyword evidence="1" id="KW-0732">Signal</keyword>
<evidence type="ECO:0000313" key="2">
    <source>
        <dbReference type="EMBL" id="MBG6287921.1"/>
    </source>
</evidence>
<feature type="chain" id="PRO_5046149248" description="DUF3313 domain-containing protein" evidence="1">
    <location>
        <begin position="19"/>
        <end position="192"/>
    </location>
</feature>
<organism evidence="2 3">
    <name type="scientific">Pseudomonas nitroreducens</name>
    <dbReference type="NCBI Taxonomy" id="46680"/>
    <lineage>
        <taxon>Bacteria</taxon>
        <taxon>Pseudomonadati</taxon>
        <taxon>Pseudomonadota</taxon>
        <taxon>Gammaproteobacteria</taxon>
        <taxon>Pseudomonadales</taxon>
        <taxon>Pseudomonadaceae</taxon>
        <taxon>Pseudomonas</taxon>
    </lineage>
</organism>